<name>A0A068PCR2_9BACT</name>
<dbReference type="Pfam" id="PF00378">
    <property type="entry name" value="ECH_1"/>
    <property type="match status" value="1"/>
</dbReference>
<dbReference type="AlphaFoldDB" id="A0A068PCR2"/>
<gene>
    <name evidence="2" type="primary">calS</name>
</gene>
<proteinExistence type="inferred from homology"/>
<evidence type="ECO:0000313" key="2">
    <source>
        <dbReference type="EMBL" id="BAP05579.1"/>
    </source>
</evidence>
<dbReference type="PANTHER" id="PTHR42964">
    <property type="entry name" value="ENOYL-COA HYDRATASE"/>
    <property type="match status" value="1"/>
</dbReference>
<dbReference type="PANTHER" id="PTHR42964:SF1">
    <property type="entry name" value="POLYKETIDE BIOSYNTHESIS ENOYL-COA HYDRATASE PKSH-RELATED"/>
    <property type="match status" value="1"/>
</dbReference>
<reference evidence="2" key="1">
    <citation type="journal article" date="2014" name="Nat. Chem. Biol.">
        <title>Calyculin biogenesis from a pyrophosphate protoxin produced by a sponge symbiont.</title>
        <authorList>
            <person name="Wakimoto T."/>
            <person name="Egami Y."/>
            <person name="Nakashima Y."/>
            <person name="Wakimoto Y."/>
            <person name="Mori T."/>
            <person name="Awakawa T."/>
            <person name="Ito T."/>
            <person name="Kenmoku H."/>
            <person name="Asakawa Y."/>
            <person name="Piel J."/>
            <person name="Abe I."/>
        </authorList>
    </citation>
    <scope>NUCLEOTIDE SEQUENCE</scope>
</reference>
<dbReference type="InterPro" id="IPR001753">
    <property type="entry name" value="Enoyl-CoA_hydra/iso"/>
</dbReference>
<protein>
    <submittedName>
        <fullName evidence="2">CalS</fullName>
    </submittedName>
</protein>
<dbReference type="InterPro" id="IPR029045">
    <property type="entry name" value="ClpP/crotonase-like_dom_sf"/>
</dbReference>
<dbReference type="NCBIfam" id="NF005498">
    <property type="entry name" value="PRK07112.1"/>
    <property type="match status" value="1"/>
</dbReference>
<evidence type="ECO:0000256" key="1">
    <source>
        <dbReference type="ARBA" id="ARBA00005254"/>
    </source>
</evidence>
<dbReference type="EMBL" id="AB933566">
    <property type="protein sequence ID" value="BAP05579.1"/>
    <property type="molecule type" value="Genomic_DNA"/>
</dbReference>
<dbReference type="InterPro" id="IPR051683">
    <property type="entry name" value="Enoyl-CoA_Hydratase/Isomerase"/>
</dbReference>
<accession>A0A068PCR2</accession>
<dbReference type="GO" id="GO:0003824">
    <property type="term" value="F:catalytic activity"/>
    <property type="evidence" value="ECO:0007669"/>
    <property type="project" value="UniProtKB-ARBA"/>
</dbReference>
<dbReference type="CDD" id="cd06558">
    <property type="entry name" value="crotonase-like"/>
    <property type="match status" value="1"/>
</dbReference>
<dbReference type="SUPFAM" id="SSF52096">
    <property type="entry name" value="ClpP/crotonase"/>
    <property type="match status" value="1"/>
</dbReference>
<comment type="similarity">
    <text evidence="1">Belongs to the enoyl-CoA hydratase/isomerase family.</text>
</comment>
<organism evidence="2">
    <name type="scientific">uncultured Candidatus Entotheonella sp</name>
    <dbReference type="NCBI Taxonomy" id="312019"/>
    <lineage>
        <taxon>Bacteria</taxon>
        <taxon>Pseudomonadati</taxon>
        <taxon>Nitrospinota/Tectimicrobiota group</taxon>
        <taxon>Candidatus Tectimicrobiota</taxon>
        <taxon>Candidatus Entotheonellia</taxon>
        <taxon>Candidatus Entotheonellales</taxon>
        <taxon>Candidatus Entotheonellaceae</taxon>
        <taxon>Candidatus Entotheonella</taxon>
        <taxon>environmental samples</taxon>
    </lineage>
</organism>
<dbReference type="Gene3D" id="3.90.226.10">
    <property type="entry name" value="2-enoyl-CoA Hydratase, Chain A, domain 1"/>
    <property type="match status" value="1"/>
</dbReference>
<sequence length="268" mass="29657">MGNLNVAFHTIRFRTDAGIAYLQFDRPEANNTINDLLVAECRQALADHGEGIRVLVLEGLPEVFCFGADFQAIHGASSEPQLDNETQSADVLYDLWTDLATGPYVTIAHVRGKANAGGIGFVAACDIVLADERAVFSLSELLFGLFPACVLPFLIRRIGMQKAHYMTLMTAPIPVEEAHRWGLVDAYAADSADLLRRHLLRLRRLSKSGIRRYKQYRASIDAFLTASKMKAVAGNREVFSDPENLETIACFVETGQFPWERRHDASGG</sequence>